<gene>
    <name evidence="1" type="ORF">RGLFYP36_02455</name>
</gene>
<protein>
    <submittedName>
        <fullName evidence="1">Uncharacterized protein</fullName>
    </submittedName>
</protein>
<accession>A0A6N3GKL9</accession>
<organism evidence="1">
    <name type="scientific">Mediterraneibacter gnavus</name>
    <name type="common">Ruminococcus gnavus</name>
    <dbReference type="NCBI Taxonomy" id="33038"/>
    <lineage>
        <taxon>Bacteria</taxon>
        <taxon>Bacillati</taxon>
        <taxon>Bacillota</taxon>
        <taxon>Clostridia</taxon>
        <taxon>Lachnospirales</taxon>
        <taxon>Lachnospiraceae</taxon>
        <taxon>Mediterraneibacter</taxon>
    </lineage>
</organism>
<evidence type="ECO:0000313" key="1">
    <source>
        <dbReference type="EMBL" id="VYU64875.1"/>
    </source>
</evidence>
<name>A0A6N3GKL9_MEDGN</name>
<dbReference type="EMBL" id="CACRUU010000098">
    <property type="protein sequence ID" value="VYU64875.1"/>
    <property type="molecule type" value="Genomic_DNA"/>
</dbReference>
<reference evidence="1" key="1">
    <citation type="submission" date="2019-11" db="EMBL/GenBank/DDBJ databases">
        <authorList>
            <person name="Feng L."/>
        </authorList>
    </citation>
    <scope>NUCLEOTIDE SEQUENCE</scope>
    <source>
        <strain evidence="1">RgnavusLFYP36</strain>
    </source>
</reference>
<dbReference type="AlphaFoldDB" id="A0A6N3GKL9"/>
<proteinExistence type="predicted"/>
<sequence>MKKIENRGGVLSGYVPDLPGKLEGVANAASYFDA</sequence>